<evidence type="ECO:0000313" key="2">
    <source>
        <dbReference type="EMBL" id="CAL4212978.1"/>
    </source>
</evidence>
<proteinExistence type="predicted"/>
<dbReference type="AlphaFoldDB" id="A0AAV2SPX0"/>
<dbReference type="Pfam" id="PF16178">
    <property type="entry name" value="Anoct_dimer"/>
    <property type="match status" value="1"/>
</dbReference>
<protein>
    <recommendedName>
        <fullName evidence="1">Anoctamin dimerisation domain-containing protein</fullName>
    </recommendedName>
</protein>
<feature type="domain" description="Anoctamin dimerisation" evidence="1">
    <location>
        <begin position="40"/>
        <end position="98"/>
    </location>
</feature>
<reference evidence="2 3" key="1">
    <citation type="submission" date="2024-05" db="EMBL/GenBank/DDBJ databases">
        <authorList>
            <person name="Wallberg A."/>
        </authorList>
    </citation>
    <scope>NUCLEOTIDE SEQUENCE [LARGE SCALE GENOMIC DNA]</scope>
</reference>
<evidence type="ECO:0000313" key="3">
    <source>
        <dbReference type="Proteomes" id="UP001497623"/>
    </source>
</evidence>
<dbReference type="EMBL" id="CAXKWB010088326">
    <property type="protein sequence ID" value="CAL4212978.1"/>
    <property type="molecule type" value="Genomic_DNA"/>
</dbReference>
<dbReference type="GO" id="GO:0046983">
    <property type="term" value="F:protein dimerization activity"/>
    <property type="evidence" value="ECO:0007669"/>
    <property type="project" value="InterPro"/>
</dbReference>
<dbReference type="InterPro" id="IPR032394">
    <property type="entry name" value="Anoct_dimer"/>
</dbReference>
<accession>A0AAV2SPX0</accession>
<name>A0AAV2SPX0_MEGNR</name>
<evidence type="ECO:0000259" key="1">
    <source>
        <dbReference type="Pfam" id="PF16178"/>
    </source>
</evidence>
<feature type="non-terminal residue" evidence="2">
    <location>
        <position position="102"/>
    </location>
</feature>
<dbReference type="Proteomes" id="UP001497623">
    <property type="component" value="Unassembled WGS sequence"/>
</dbReference>
<sequence length="102" mass="11835">SAESNAQWRITDGEALKFVTVKPTHHTHSIFLTHPRSDLFFNDGIRAIDFVLAWKVQPEEETQTPEQKEKITENEARREIFENNLHDEGLLLEHDQVEGVDL</sequence>
<keyword evidence="3" id="KW-1185">Reference proteome</keyword>
<organism evidence="2 3">
    <name type="scientific">Meganyctiphanes norvegica</name>
    <name type="common">Northern krill</name>
    <name type="synonym">Thysanopoda norvegica</name>
    <dbReference type="NCBI Taxonomy" id="48144"/>
    <lineage>
        <taxon>Eukaryota</taxon>
        <taxon>Metazoa</taxon>
        <taxon>Ecdysozoa</taxon>
        <taxon>Arthropoda</taxon>
        <taxon>Crustacea</taxon>
        <taxon>Multicrustacea</taxon>
        <taxon>Malacostraca</taxon>
        <taxon>Eumalacostraca</taxon>
        <taxon>Eucarida</taxon>
        <taxon>Euphausiacea</taxon>
        <taxon>Euphausiidae</taxon>
        <taxon>Meganyctiphanes</taxon>
    </lineage>
</organism>
<gene>
    <name evidence="2" type="ORF">MNOR_LOCUS38494</name>
</gene>
<comment type="caution">
    <text evidence="2">The sequence shown here is derived from an EMBL/GenBank/DDBJ whole genome shotgun (WGS) entry which is preliminary data.</text>
</comment>
<feature type="non-terminal residue" evidence="2">
    <location>
        <position position="1"/>
    </location>
</feature>